<dbReference type="EMBL" id="UYWY01021579">
    <property type="protein sequence ID" value="VDM44464.1"/>
    <property type="molecule type" value="Genomic_DNA"/>
</dbReference>
<protein>
    <recommendedName>
        <fullName evidence="2">DUF19 domain-containing protein</fullName>
    </recommendedName>
</protein>
<proteinExistence type="predicted"/>
<evidence type="ECO:0008006" key="2">
    <source>
        <dbReference type="Google" id="ProtNLM"/>
    </source>
</evidence>
<organism evidence="1">
    <name type="scientific">Toxocara canis</name>
    <name type="common">Canine roundworm</name>
    <dbReference type="NCBI Taxonomy" id="6265"/>
    <lineage>
        <taxon>Eukaryota</taxon>
        <taxon>Metazoa</taxon>
        <taxon>Ecdysozoa</taxon>
        <taxon>Nematoda</taxon>
        <taxon>Chromadorea</taxon>
        <taxon>Rhabditida</taxon>
        <taxon>Spirurina</taxon>
        <taxon>Ascaridomorpha</taxon>
        <taxon>Ascaridoidea</taxon>
        <taxon>Toxocaridae</taxon>
        <taxon>Toxocara</taxon>
    </lineage>
</organism>
<dbReference type="AlphaFoldDB" id="A0A3P7GRL7"/>
<name>A0A3P7GRL7_TOXCA</name>
<accession>A0A3P7GRL7</accession>
<dbReference type="PANTHER" id="PTHR37431:SF5">
    <property type="entry name" value="PROTEIN CBG06905"/>
    <property type="match status" value="1"/>
</dbReference>
<sequence length="410" mass="44411">MILLEGAINGHNCTAEEDQVIQHCAAPLNDLSSRIDQLFEGGLQAFLANVKNLAPVFAQGCNLTVEFYECSKLILQRRSKCVVSSCLIRAGEGICDQADTAKAIDDNLSCVFKQASNPEFGKCLRTTIATLKTFTLVALRTVLPRFISCIEGVVLQQCGETPLHLLRAISSTDVCPIEMASRQSATGVAPLPPISVCTPEVHAKHVACVGDFFRKYRMLPIAILNDASDIDAVRDQLSTFLGYHLAIDFPGHYLIHSLIFCQQVDAVFSCSMAVCEEPSARALVSMSQMVCARKEQFRKHAICLASVATSEQGAKCLTTFLSSAPENRCVSLSSTADCAAPLINDACGSEALTLSFDTMNQYAEQLNASCSISVPSVSLSTGCSETDLVEYLECETNIDRFAFNPISFIR</sequence>
<evidence type="ECO:0000313" key="1">
    <source>
        <dbReference type="EMBL" id="VDM44464.1"/>
    </source>
</evidence>
<dbReference type="PANTHER" id="PTHR37431">
    <property type="entry name" value="PROTEIN CBG06927"/>
    <property type="match status" value="1"/>
</dbReference>
<reference evidence="1" key="1">
    <citation type="submission" date="2018-11" db="EMBL/GenBank/DDBJ databases">
        <authorList>
            <consortium name="Pathogen Informatics"/>
        </authorList>
    </citation>
    <scope>NUCLEOTIDE SEQUENCE [LARGE SCALE GENOMIC DNA]</scope>
</reference>
<gene>
    <name evidence="1" type="ORF">TCNE_LOCUS13143</name>
</gene>